<dbReference type="SUPFAM" id="SSF50370">
    <property type="entry name" value="Ricin B-like lectins"/>
    <property type="match status" value="1"/>
</dbReference>
<sequence>MAVKGQTCTISALWRLMMITRLCGREGFALKHSSLIGIPVITCLFYLMMQTALDAAPPSAIYRIESVATGRLLRIRTGRDNVLYAVDNNREDFPNDKTTQFTIEAYPDGSYRIRSVATGKLIYTDAKDNLLSTRTNAGDQSAKVTFEPAGTRRYRIKFASNGQFWHEDGLGDRQISTRWGARDEYTVFRLMAANSTPTNPIPANLLDSSGGMIGGAVAPVTARRPVDANSNIRFPTIIPYVNSDDSLDVAWTSATGETILSSFSGGQWKNGNHIKISNALPILAGFTKDSQGNRYLMTGTGEKVVASMNPNARRKNILNILKLPPGSQSPQLFVDLNQESYYRKWGIYNPLLVSPSDGRFSVRSQLVHGNGVLTASFAHNIPGADGYVHDTMCILAVNTAGQSVFREGGGMHCGDLQTIYDGRDFVQAQAHERGIVLSKLSPGSNGQMSWSDHKLVFKNDHHELLLGGLVQTPSGYLVVFSHPNFGVNPENGLPVWFVSIPKNFESLPNWRWPNKTEVYSDEVRSFKLAMPPQNPGRRDSYERPRVAPIGNQRYAVLWEYLINGEYQNTYSIIVDQYGQALSNVQLISDSRIHNSNNAFQFPASGKVGWISGDATSASLILHTLDQNLNSAKYSLSVQ</sequence>
<dbReference type="Proteomes" id="UP000316095">
    <property type="component" value="Unassembled WGS sequence"/>
</dbReference>
<name>A0A5C5XDM9_9PLAN</name>
<dbReference type="InterPro" id="IPR035992">
    <property type="entry name" value="Ricin_B-like_lectins"/>
</dbReference>
<keyword evidence="1" id="KW-0472">Membrane</keyword>
<keyword evidence="1" id="KW-1133">Transmembrane helix</keyword>
<feature type="transmembrane region" description="Helical" evidence="1">
    <location>
        <begin position="28"/>
        <end position="49"/>
    </location>
</feature>
<keyword evidence="1" id="KW-0812">Transmembrane</keyword>
<proteinExistence type="predicted"/>
<accession>A0A5C5XDM9</accession>
<dbReference type="EMBL" id="SJPG01000001">
    <property type="protein sequence ID" value="TWT60739.1"/>
    <property type="molecule type" value="Genomic_DNA"/>
</dbReference>
<dbReference type="CDD" id="cd23432">
    <property type="entry name" value="beta-trefoil_Ricin_EndoBetaGal-like"/>
    <property type="match status" value="1"/>
</dbReference>
<evidence type="ECO:0000313" key="2">
    <source>
        <dbReference type="EMBL" id="TWT60739.1"/>
    </source>
</evidence>
<dbReference type="Gene3D" id="2.80.10.50">
    <property type="match status" value="1"/>
</dbReference>
<organism evidence="2 3">
    <name type="scientific">Rubinisphaera italica</name>
    <dbReference type="NCBI Taxonomy" id="2527969"/>
    <lineage>
        <taxon>Bacteria</taxon>
        <taxon>Pseudomonadati</taxon>
        <taxon>Planctomycetota</taxon>
        <taxon>Planctomycetia</taxon>
        <taxon>Planctomycetales</taxon>
        <taxon>Planctomycetaceae</taxon>
        <taxon>Rubinisphaera</taxon>
    </lineage>
</organism>
<evidence type="ECO:0000256" key="1">
    <source>
        <dbReference type="SAM" id="Phobius"/>
    </source>
</evidence>
<protein>
    <submittedName>
        <fullName evidence="2">Uncharacterized protein</fullName>
    </submittedName>
</protein>
<reference evidence="2 3" key="1">
    <citation type="submission" date="2019-02" db="EMBL/GenBank/DDBJ databases">
        <title>Deep-cultivation of Planctomycetes and their phenomic and genomic characterization uncovers novel biology.</title>
        <authorList>
            <person name="Wiegand S."/>
            <person name="Jogler M."/>
            <person name="Boedeker C."/>
            <person name="Pinto D."/>
            <person name="Vollmers J."/>
            <person name="Rivas-Marin E."/>
            <person name="Kohn T."/>
            <person name="Peeters S.H."/>
            <person name="Heuer A."/>
            <person name="Rast P."/>
            <person name="Oberbeckmann S."/>
            <person name="Bunk B."/>
            <person name="Jeske O."/>
            <person name="Meyerdierks A."/>
            <person name="Storesund J.E."/>
            <person name="Kallscheuer N."/>
            <person name="Luecker S."/>
            <person name="Lage O.M."/>
            <person name="Pohl T."/>
            <person name="Merkel B.J."/>
            <person name="Hornburger P."/>
            <person name="Mueller R.-W."/>
            <person name="Bruemmer F."/>
            <person name="Labrenz M."/>
            <person name="Spormann A.M."/>
            <person name="Op Den Camp H."/>
            <person name="Overmann J."/>
            <person name="Amann R."/>
            <person name="Jetten M.S.M."/>
            <person name="Mascher T."/>
            <person name="Medema M.H."/>
            <person name="Devos D.P."/>
            <person name="Kaster A.-K."/>
            <person name="Ovreas L."/>
            <person name="Rohde M."/>
            <person name="Galperin M.Y."/>
            <person name="Jogler C."/>
        </authorList>
    </citation>
    <scope>NUCLEOTIDE SEQUENCE [LARGE SCALE GENOMIC DNA]</scope>
    <source>
        <strain evidence="2 3">Pan54</strain>
    </source>
</reference>
<comment type="caution">
    <text evidence="2">The sequence shown here is derived from an EMBL/GenBank/DDBJ whole genome shotgun (WGS) entry which is preliminary data.</text>
</comment>
<dbReference type="AlphaFoldDB" id="A0A5C5XDM9"/>
<evidence type="ECO:0000313" key="3">
    <source>
        <dbReference type="Proteomes" id="UP000316095"/>
    </source>
</evidence>
<keyword evidence="3" id="KW-1185">Reference proteome</keyword>
<gene>
    <name evidence="2" type="ORF">Pan54_14660</name>
</gene>